<dbReference type="InterPro" id="IPR017455">
    <property type="entry name" value="Znf_FYVE-rel"/>
</dbReference>
<evidence type="ECO:0000256" key="6">
    <source>
        <dbReference type="PROSITE-ProRule" id="PRU00091"/>
    </source>
</evidence>
<dbReference type="Gene3D" id="2.60.120.200">
    <property type="match status" value="1"/>
</dbReference>
<dbReference type="InterPro" id="IPR036322">
    <property type="entry name" value="WD40_repeat_dom_sf"/>
</dbReference>
<dbReference type="Pfam" id="PF02138">
    <property type="entry name" value="Beach"/>
    <property type="match status" value="1"/>
</dbReference>
<dbReference type="Gene3D" id="2.30.29.30">
    <property type="entry name" value="Pleckstrin-homology domain (PH domain)/Phosphotyrosine-binding domain (PTB)"/>
    <property type="match status" value="1"/>
</dbReference>
<dbReference type="InterPro" id="IPR051944">
    <property type="entry name" value="BEACH_domain_protein"/>
</dbReference>
<dbReference type="FunCoup" id="A0A1Y1XY04">
    <property type="interactions" value="101"/>
</dbReference>
<feature type="repeat" description="WD" evidence="7">
    <location>
        <begin position="2468"/>
        <end position="2509"/>
    </location>
</feature>
<dbReference type="PANTHER" id="PTHR46108:SF4">
    <property type="entry name" value="BLUE CHEESE"/>
    <property type="match status" value="1"/>
</dbReference>
<dbReference type="Pfam" id="PF00400">
    <property type="entry name" value="WD40"/>
    <property type="match status" value="2"/>
</dbReference>
<dbReference type="InterPro" id="IPR013083">
    <property type="entry name" value="Znf_RING/FYVE/PHD"/>
</dbReference>
<evidence type="ECO:0000256" key="2">
    <source>
        <dbReference type="ARBA" id="ARBA00022723"/>
    </source>
</evidence>
<dbReference type="Pfam" id="PF13385">
    <property type="entry name" value="Laminin_G_3"/>
    <property type="match status" value="1"/>
</dbReference>
<sequence length="2722" mass="308062">MLCNLLQKYGCLLTSPESNSEDDLDSTSSLSPSEKRQKNTLMGSYNLVMSCLCLMIQDHDLNIALFRKTFKGSLDDFLKHDETRWYALKLIQLLIEHQSNAETTPHNSAPSSSESSKSTEFSNLMEALQSAPRFHLRMKKDILKTLEKLLNNSLLLKDAFRNLGGFISLLSLLIGLEGALDLCPAIEGENTQHISEAAPSQQGNPRIQRSEVIALMQAVFSVFIAAMSDHPYNRWFFENHIGRSSLNDSLQLTGVFKEKGSCNRALGILLGAAVEDTSLFDIFEPDISDCIGDIENPNVNIDTYITERWNQMLSRASLGDLTIHNRSFILSIMHFLPTIEISVALLALFAIYITTIQNVQNRMLLNELGLVTTVMTILAESQKHLNLDASHYTLTSKLGNLWNKTLMSLAKSLIEVGLSTSETRFLLRSLNRNVPEKADEEKNATGGSDLAMQILELILYGVKYGRTPSCICFDSIHSSISLENLGDRLFPPMNGFTLMTWVQVFKFDATTNVHVLSLSDSDERSNLDIFIEGHSRNLVVETAPNQFVRFESFSFRDGVWYHLAVSHSKPRLSIIGSTLSMYIDGVLVDQYRSNYPSQPTSAANMKGFIGSKANSSRSAKVRSPSTYWNLGAFYLIEDVLDADGVNIAFNLGPRYSSNFQDDLGKYQTYEIIDSINLDMINKGSDNGLEKGHLIMDGVHLKTASGVQLTEDKIILALSAKNLHEEYVSTQYGFHSNSMEGVQTSQKIRAIINSGVPKISRALVAPEGLAYLRGNAYAVSSTSLSTSIFRVGGPTLLLKIVEKAQTAEGLHKAVAILVESIRFDWRHTSHMEKNHGYEILACILKQKKSLVTPKLVNLLLILVGETPFDPSESVIGNVQAYQQLFLDLEIWRSTSIPVQHAIIDQFYKFAVQSRKRTYNISHLTKLNIIRVLLVALKTDVFAEELLPELIEILTALAQISFTVDTIRLIGTFLVSTLPKEKGNFTSSTLLRRATITLPGDREHEETSIFSNIPKLVYDAKSMDVRITKNISIRNLVLEMLLQIVNDPENPQFISRFASTITSRWPLLFIESHLNSYTVVLATRLLARLLYTQGPVYVNKFRVASEGFAVLEKLLPEHWYLCQLYPAVISILLGVDIATVPIVSRFDLFNLLTVFKSEMNQSRPLCHEALSILFAMIKRCVDLLVKHSHKLEDKELLSFEHMEKIKSPTLEQKAMDKAARRRSKSFTNTDVSQYLAIVIEKSLLELAKVQQTLIHFLTEMYITSSVFKELCCKPNIIDQVVGILFPVICGSEEVTVDTELYSKDSNVTSEAEKVFDSHTSISVTSTSSEIKESIAQTQRPKKPYMNVLSSNKDKELSSEAKQKLSISTKLRSFSSPIVKPTLKRSDSTIQKNATIECILEFLVTLCVDSILKPVTKPLAELDLALRGFPPSFQEHQVQFETYLIIHVLSSLESTLQLSQNLLANIPVLTNISKFISMAVDATYQGWFVGGAEQLFSFCVFVLEMTTAMETSGVLKIHRLEALYSGLYKQLNRLILFRLSDHQVSNQFNSLIEILNDLIYNQKIILIEHNTDGEFFRCLTFHLSNFLNIPDDGVRIASLNLLKLLFLQKPNEMSSIIQVKIQQEEYQELADGFSKLLELEFGSFIPWMDSRKQEFQKFCQEHLMKSWDSYLAAEIKVSKDYLKISHGRRLNKLRRLARSKRSAMEVYQRYLVKAQAWSRSIQSLESNRLGKALQDCIDNDEFINAEWGYLSEQLYHQRAIWQSDDQANLNQRWKLDFTEGPCRMRMRLQLHRNYPKVAYKPKQSDAPINKAKKSDSFILLQEGLDSDKIEAITEADDFQIIASEISEEPAEFSSETSQSSHPETAEAILEEDKNYKISRILESGDTALDIYNISRILCLDAHEGLLIIGKTHIYIIDNYFQRKDGEIVDIWTVPAQERDIYLQTLSSNSENEDDAKKHQHRKWAFDDIKEVHKRKFLFRDVAIEVFLNDGRNYLITLELNQRDTVYNRLLARLTSLVSANESVAGTATHTDLTPLAIGSKLTNLIFGSSSLSELTSRWEKREISNFQYLMHLNTLAGRSYNDLTQYPIFPWILADYTSEELDLTDPKTFRDLSKPMGTQSAERANEFIERYNSWEEADNTTPAFHYGTHYSSAMIVCWYLIRLEPFTHFFLKLQGGYFDHADRLFHSIQHAWQSASQINMTDVRELIPEFFYLPEFLENRNGFNFGVKQGSGEAIDSVILPPWAHGDPKLFIKKHREALESEYTSSHLHEWIDLIFGYKQQGEESVKAVNVFHHLSYEDAVDLDSISDPVEKSATIGIIHNFGQTPRQLFKRPHPRRSLETSVGQFGNYKIHREPEMLNQSAAPIFEIGQPVGEIRVIQDRLMAASTQKAFVPPNGTKYVEWGFSDNSLRLFQTDTGKMLSVFENLHSGPIRCVAFADSSRLVIGGEDTLVSIWRIHQNKSQDTLELCQILRGHSAPVTCVAVSGSYSIVVTGSEDGTCIIWDLNRLNYIRQLSEHEQGVQALSINNTTGTIITCSGPTMKLWTVNGEPIATHSTSPFNEPILCCAFVEGRNHEWLEEELICTGHRKGLIKIWNTAVNQQEGSGSISLRYTLEHEDRLSINKGATSDIIVLNISSHHRTIYSGDSLGRVYGWLFPDAGGDLHWMKENHLEFCLNCRMKFSVLERKARCKQCGGIFCSSCVNTISSCPDKSARFCSKCSKKFQSSQ</sequence>
<dbReference type="InterPro" id="IPR000306">
    <property type="entry name" value="Znf_FYVE"/>
</dbReference>
<evidence type="ECO:0000256" key="3">
    <source>
        <dbReference type="ARBA" id="ARBA00022737"/>
    </source>
</evidence>
<dbReference type="InParanoid" id="A0A1Y1XY04"/>
<dbReference type="SUPFAM" id="SSF81837">
    <property type="entry name" value="BEACH domain"/>
    <property type="match status" value="1"/>
</dbReference>
<evidence type="ECO:0000256" key="7">
    <source>
        <dbReference type="PROSITE-ProRule" id="PRU00221"/>
    </source>
</evidence>
<keyword evidence="2" id="KW-0479">Metal-binding</keyword>
<dbReference type="EMBL" id="MCFE01000372">
    <property type="protein sequence ID" value="ORX90609.1"/>
    <property type="molecule type" value="Genomic_DNA"/>
</dbReference>
<reference evidence="12 13" key="1">
    <citation type="submission" date="2016-07" db="EMBL/GenBank/DDBJ databases">
        <title>Pervasive Adenine N6-methylation of Active Genes in Fungi.</title>
        <authorList>
            <consortium name="DOE Joint Genome Institute"/>
            <person name="Mondo S.J."/>
            <person name="Dannebaum R.O."/>
            <person name="Kuo R.C."/>
            <person name="Labutti K."/>
            <person name="Haridas S."/>
            <person name="Kuo A."/>
            <person name="Salamov A."/>
            <person name="Ahrendt S.R."/>
            <person name="Lipzen A."/>
            <person name="Sullivan W."/>
            <person name="Andreopoulos W.B."/>
            <person name="Clum A."/>
            <person name="Lindquist E."/>
            <person name="Daum C."/>
            <person name="Ramamoorthy G.K."/>
            <person name="Gryganskyi A."/>
            <person name="Culley D."/>
            <person name="Magnuson J.K."/>
            <person name="James T.Y."/>
            <person name="O'Malley M.A."/>
            <person name="Stajich J.E."/>
            <person name="Spatafora J.W."/>
            <person name="Visel A."/>
            <person name="Grigoriev I.V."/>
        </authorList>
    </citation>
    <scope>NUCLEOTIDE SEQUENCE [LARGE SCALE GENOMIC DNA]</scope>
    <source>
        <strain evidence="12 13">CBS 931.73</strain>
    </source>
</reference>
<dbReference type="InterPro" id="IPR011993">
    <property type="entry name" value="PH-like_dom_sf"/>
</dbReference>
<dbReference type="GO" id="GO:0008270">
    <property type="term" value="F:zinc ion binding"/>
    <property type="evidence" value="ECO:0007669"/>
    <property type="project" value="UniProtKB-KW"/>
</dbReference>
<keyword evidence="13" id="KW-1185">Reference proteome</keyword>
<dbReference type="SMART" id="SM00064">
    <property type="entry name" value="FYVE"/>
    <property type="match status" value="1"/>
</dbReference>
<feature type="region of interest" description="Disordered" evidence="8">
    <location>
        <begin position="17"/>
        <end position="36"/>
    </location>
</feature>
<evidence type="ECO:0000256" key="4">
    <source>
        <dbReference type="ARBA" id="ARBA00022771"/>
    </source>
</evidence>
<keyword evidence="4 6" id="KW-0863">Zinc-finger</keyword>
<gene>
    <name evidence="12" type="ORF">K493DRAFT_265575</name>
</gene>
<dbReference type="PROSITE" id="PS51783">
    <property type="entry name" value="PH_BEACH"/>
    <property type="match status" value="1"/>
</dbReference>
<dbReference type="SMART" id="SM01026">
    <property type="entry name" value="Beach"/>
    <property type="match status" value="1"/>
</dbReference>
<accession>A0A1Y1XY04</accession>
<dbReference type="PROSITE" id="PS50294">
    <property type="entry name" value="WD_REPEATS_REGION"/>
    <property type="match status" value="1"/>
</dbReference>
<evidence type="ECO:0000259" key="9">
    <source>
        <dbReference type="PROSITE" id="PS50178"/>
    </source>
</evidence>
<evidence type="ECO:0000313" key="12">
    <source>
        <dbReference type="EMBL" id="ORX90609.1"/>
    </source>
</evidence>
<evidence type="ECO:0000256" key="1">
    <source>
        <dbReference type="ARBA" id="ARBA00022574"/>
    </source>
</evidence>
<dbReference type="SUPFAM" id="SSF57903">
    <property type="entry name" value="FYVE/PHD zinc finger"/>
    <property type="match status" value="1"/>
</dbReference>
<dbReference type="InterPro" id="IPR036372">
    <property type="entry name" value="BEACH_dom_sf"/>
</dbReference>
<dbReference type="InterPro" id="IPR023362">
    <property type="entry name" value="PH-BEACH_dom"/>
</dbReference>
<dbReference type="InterPro" id="IPR011011">
    <property type="entry name" value="Znf_FYVE_PHD"/>
</dbReference>
<protein>
    <submittedName>
        <fullName evidence="12">Beach-domain-containing protein</fullName>
    </submittedName>
</protein>
<dbReference type="InterPro" id="IPR015943">
    <property type="entry name" value="WD40/YVTN_repeat-like_dom_sf"/>
</dbReference>
<dbReference type="PROSITE" id="PS50178">
    <property type="entry name" value="ZF_FYVE"/>
    <property type="match status" value="1"/>
</dbReference>
<dbReference type="PROSITE" id="PS50197">
    <property type="entry name" value="BEACH"/>
    <property type="match status" value="1"/>
</dbReference>
<evidence type="ECO:0000256" key="8">
    <source>
        <dbReference type="SAM" id="MobiDB-lite"/>
    </source>
</evidence>
<dbReference type="InterPro" id="IPR000409">
    <property type="entry name" value="BEACH_dom"/>
</dbReference>
<dbReference type="PANTHER" id="PTHR46108">
    <property type="entry name" value="BLUE CHEESE"/>
    <property type="match status" value="1"/>
</dbReference>
<dbReference type="InterPro" id="IPR056252">
    <property type="entry name" value="Alfy-like_Arm-like"/>
</dbReference>
<feature type="domain" description="FYVE-type" evidence="9">
    <location>
        <begin position="2663"/>
        <end position="2719"/>
    </location>
</feature>
<dbReference type="STRING" id="1314790.A0A1Y1XY04"/>
<dbReference type="CDD" id="cd01201">
    <property type="entry name" value="PH_BEACH"/>
    <property type="match status" value="1"/>
</dbReference>
<feature type="repeat" description="WD" evidence="7">
    <location>
        <begin position="2421"/>
        <end position="2461"/>
    </location>
</feature>
<dbReference type="CDD" id="cd00065">
    <property type="entry name" value="FYVE_like_SF"/>
    <property type="match status" value="1"/>
</dbReference>
<dbReference type="SUPFAM" id="SSF49899">
    <property type="entry name" value="Concanavalin A-like lectins/glucanases"/>
    <property type="match status" value="1"/>
</dbReference>
<feature type="domain" description="BEACH" evidence="10">
    <location>
        <begin position="2040"/>
        <end position="2334"/>
    </location>
</feature>
<feature type="domain" description="BEACH-type PH" evidence="11">
    <location>
        <begin position="1879"/>
        <end position="2007"/>
    </location>
</feature>
<dbReference type="FunFam" id="1.10.1540.10:FF:000002">
    <property type="entry name" value="WD repeat and FYVE domain containing 3"/>
    <property type="match status" value="1"/>
</dbReference>
<keyword evidence="3" id="KW-0677">Repeat</keyword>
<comment type="caution">
    <text evidence="12">The sequence shown here is derived from an EMBL/GenBank/DDBJ whole genome shotgun (WGS) entry which is preliminary data.</text>
</comment>
<dbReference type="Pfam" id="PF23295">
    <property type="entry name" value="Arm_4"/>
    <property type="match status" value="1"/>
</dbReference>
<dbReference type="SMART" id="SM00320">
    <property type="entry name" value="WD40"/>
    <property type="match status" value="4"/>
</dbReference>
<dbReference type="Pfam" id="PF01363">
    <property type="entry name" value="FYVE"/>
    <property type="match status" value="1"/>
</dbReference>
<dbReference type="PROSITE" id="PS50082">
    <property type="entry name" value="WD_REPEATS_2"/>
    <property type="match status" value="2"/>
</dbReference>
<dbReference type="Gene3D" id="1.10.1540.10">
    <property type="entry name" value="BEACH domain"/>
    <property type="match status" value="1"/>
</dbReference>
<dbReference type="Gene3D" id="3.30.40.10">
    <property type="entry name" value="Zinc/RING finger domain, C3HC4 (zinc finger)"/>
    <property type="match status" value="1"/>
</dbReference>
<evidence type="ECO:0000256" key="5">
    <source>
        <dbReference type="ARBA" id="ARBA00022833"/>
    </source>
</evidence>
<proteinExistence type="predicted"/>
<evidence type="ECO:0000259" key="10">
    <source>
        <dbReference type="PROSITE" id="PS50197"/>
    </source>
</evidence>
<keyword evidence="5" id="KW-0862">Zinc</keyword>
<dbReference type="SUPFAM" id="SSF50729">
    <property type="entry name" value="PH domain-like"/>
    <property type="match status" value="1"/>
</dbReference>
<evidence type="ECO:0000313" key="13">
    <source>
        <dbReference type="Proteomes" id="UP000193498"/>
    </source>
</evidence>
<organism evidence="12 13">
    <name type="scientific">Basidiobolus meristosporus CBS 931.73</name>
    <dbReference type="NCBI Taxonomy" id="1314790"/>
    <lineage>
        <taxon>Eukaryota</taxon>
        <taxon>Fungi</taxon>
        <taxon>Fungi incertae sedis</taxon>
        <taxon>Zoopagomycota</taxon>
        <taxon>Entomophthoromycotina</taxon>
        <taxon>Basidiobolomycetes</taxon>
        <taxon>Basidiobolales</taxon>
        <taxon>Basidiobolaceae</taxon>
        <taxon>Basidiobolus</taxon>
    </lineage>
</organism>
<dbReference type="Proteomes" id="UP000193498">
    <property type="component" value="Unassembled WGS sequence"/>
</dbReference>
<dbReference type="InterPro" id="IPR019775">
    <property type="entry name" value="WD40_repeat_CS"/>
</dbReference>
<dbReference type="PROSITE" id="PS00678">
    <property type="entry name" value="WD_REPEATS_1"/>
    <property type="match status" value="1"/>
</dbReference>
<dbReference type="CDD" id="cd06071">
    <property type="entry name" value="Beach"/>
    <property type="match status" value="1"/>
</dbReference>
<name>A0A1Y1XY04_9FUNG</name>
<dbReference type="OrthoDB" id="26681at2759"/>
<dbReference type="Pfam" id="PF14844">
    <property type="entry name" value="PH_BEACH"/>
    <property type="match status" value="1"/>
</dbReference>
<dbReference type="InterPro" id="IPR013320">
    <property type="entry name" value="ConA-like_dom_sf"/>
</dbReference>
<keyword evidence="1 7" id="KW-0853">WD repeat</keyword>
<dbReference type="SUPFAM" id="SSF50978">
    <property type="entry name" value="WD40 repeat-like"/>
    <property type="match status" value="1"/>
</dbReference>
<dbReference type="Gene3D" id="2.130.10.10">
    <property type="entry name" value="YVTN repeat-like/Quinoprotein amine dehydrogenase"/>
    <property type="match status" value="1"/>
</dbReference>
<evidence type="ECO:0000259" key="11">
    <source>
        <dbReference type="PROSITE" id="PS51783"/>
    </source>
</evidence>
<dbReference type="InterPro" id="IPR001680">
    <property type="entry name" value="WD40_rpt"/>
</dbReference>